<dbReference type="Gene3D" id="3.40.50.300">
    <property type="entry name" value="P-loop containing nucleotide triphosphate hydrolases"/>
    <property type="match status" value="1"/>
</dbReference>
<name>A0ABM0MEW9_SACKO</name>
<dbReference type="InterPro" id="IPR027417">
    <property type="entry name" value="P-loop_NTPase"/>
</dbReference>
<keyword evidence="9" id="KW-0325">Glycoprotein</keyword>
<evidence type="ECO:0000256" key="7">
    <source>
        <dbReference type="ARBA" id="ARBA00023034"/>
    </source>
</evidence>
<dbReference type="SUPFAM" id="SSF52540">
    <property type="entry name" value="P-loop containing nucleoside triphosphate hydrolases"/>
    <property type="match status" value="1"/>
</dbReference>
<evidence type="ECO:0000256" key="2">
    <source>
        <dbReference type="ARBA" id="ARBA00008124"/>
    </source>
</evidence>
<evidence type="ECO:0000313" key="10">
    <source>
        <dbReference type="Proteomes" id="UP000694865"/>
    </source>
</evidence>
<evidence type="ECO:0000256" key="5">
    <source>
        <dbReference type="ARBA" id="ARBA00022968"/>
    </source>
</evidence>
<comment type="subcellular location">
    <subcellularLocation>
        <location evidence="1">Golgi apparatus membrane</location>
        <topology evidence="1">Single-pass type II membrane protein</topology>
    </subcellularLocation>
</comment>
<gene>
    <name evidence="11" type="primary">LOC102805127</name>
</gene>
<dbReference type="GeneID" id="102805127"/>
<reference evidence="11" key="1">
    <citation type="submission" date="2025-08" db="UniProtKB">
        <authorList>
            <consortium name="RefSeq"/>
        </authorList>
    </citation>
    <scope>IDENTIFICATION</scope>
    <source>
        <tissue evidence="11">Testes</tissue>
    </source>
</reference>
<keyword evidence="8" id="KW-0472">Membrane</keyword>
<evidence type="ECO:0000313" key="11">
    <source>
        <dbReference type="RefSeq" id="XP_006818560.1"/>
    </source>
</evidence>
<proteinExistence type="inferred from homology"/>
<keyword evidence="3" id="KW-0808">Transferase</keyword>
<keyword evidence="7" id="KW-0333">Golgi apparatus</keyword>
<keyword evidence="4" id="KW-0812">Transmembrane</keyword>
<dbReference type="InterPro" id="IPR009729">
    <property type="entry name" value="Gal-3-0_sulfotransfrase"/>
</dbReference>
<evidence type="ECO:0000256" key="6">
    <source>
        <dbReference type="ARBA" id="ARBA00022989"/>
    </source>
</evidence>
<dbReference type="Pfam" id="PF06990">
    <property type="entry name" value="Gal-3-0_sulfotr"/>
    <property type="match status" value="1"/>
</dbReference>
<protein>
    <submittedName>
        <fullName evidence="11">Galactosylceramide sulfotransferase-like</fullName>
    </submittedName>
</protein>
<keyword evidence="6" id="KW-1133">Transmembrane helix</keyword>
<dbReference type="RefSeq" id="XP_006818560.1">
    <property type="nucleotide sequence ID" value="XM_006818497.1"/>
</dbReference>
<organism evidence="10 11">
    <name type="scientific">Saccoglossus kowalevskii</name>
    <name type="common">Acorn worm</name>
    <dbReference type="NCBI Taxonomy" id="10224"/>
    <lineage>
        <taxon>Eukaryota</taxon>
        <taxon>Metazoa</taxon>
        <taxon>Hemichordata</taxon>
        <taxon>Enteropneusta</taxon>
        <taxon>Harrimaniidae</taxon>
        <taxon>Saccoglossus</taxon>
    </lineage>
</organism>
<evidence type="ECO:0000256" key="9">
    <source>
        <dbReference type="ARBA" id="ARBA00023180"/>
    </source>
</evidence>
<dbReference type="PANTHER" id="PTHR14647">
    <property type="entry name" value="GALACTOSE-3-O-SULFOTRANSFERASE"/>
    <property type="match status" value="1"/>
</dbReference>
<dbReference type="PANTHER" id="PTHR14647:SF87">
    <property type="entry name" value="PUTATIVE-RELATED"/>
    <property type="match status" value="1"/>
</dbReference>
<evidence type="ECO:0000256" key="4">
    <source>
        <dbReference type="ARBA" id="ARBA00022692"/>
    </source>
</evidence>
<sequence length="313" mass="37767">MTDDMSAMQCRSQSRFIFIKTMKTGGSTTANILMRYGLYNDLYAASYNIKYLYCSNFTGFDFMALHLRYNRTWMNNIIPDARYLTILRSPFSQLPSSFYYFKFAKPLLNYTDPFRQYIEHLDSYHDFTDVHHQHRNGQMWFLNPEFEDEDQDNVTIIQHAIRRIDKEMDFVIILDHFDESLVILKQIMCWKDEDIIYHISKKSRKRNTITTSMKINIRKWSLADTLLFEHFNRSLWDKVNNYDGDFNSDLKRFRSKNAKVSFECSRNKIHHVGTFCWKLMMDTPQLRKFAKQNEQYRRKTTLTELEQKCKKMT</sequence>
<keyword evidence="5" id="KW-0735">Signal-anchor</keyword>
<evidence type="ECO:0000256" key="8">
    <source>
        <dbReference type="ARBA" id="ARBA00023136"/>
    </source>
</evidence>
<evidence type="ECO:0000256" key="3">
    <source>
        <dbReference type="ARBA" id="ARBA00022679"/>
    </source>
</evidence>
<dbReference type="Proteomes" id="UP000694865">
    <property type="component" value="Unplaced"/>
</dbReference>
<comment type="similarity">
    <text evidence="2">Belongs to the galactose-3-O-sulfotransferase family.</text>
</comment>
<keyword evidence="10" id="KW-1185">Reference proteome</keyword>
<accession>A0ABM0MEW9</accession>
<evidence type="ECO:0000256" key="1">
    <source>
        <dbReference type="ARBA" id="ARBA00004323"/>
    </source>
</evidence>